<feature type="signal peptide" evidence="3">
    <location>
        <begin position="1"/>
        <end position="24"/>
    </location>
</feature>
<proteinExistence type="predicted"/>
<keyword evidence="2" id="KW-0411">Iron-sulfur</keyword>
<comment type="cofactor">
    <cofactor evidence="1">
        <name>[4Fe-4S] cluster</name>
        <dbReference type="ChEBI" id="CHEBI:49883"/>
    </cofactor>
</comment>
<keyword evidence="6" id="KW-1185">Reference proteome</keyword>
<dbReference type="Proteomes" id="UP000013827">
    <property type="component" value="Unassembled WGS sequence"/>
</dbReference>
<dbReference type="GO" id="GO:0051539">
    <property type="term" value="F:4 iron, 4 sulfur cluster binding"/>
    <property type="evidence" value="ECO:0007669"/>
    <property type="project" value="UniProtKB-KW"/>
</dbReference>
<dbReference type="GeneID" id="17257897"/>
<dbReference type="eggNOG" id="ENOG502QSBY">
    <property type="taxonomic scope" value="Eukaryota"/>
</dbReference>
<dbReference type="RefSeq" id="XP_005764175.1">
    <property type="nucleotide sequence ID" value="XM_005764118.1"/>
</dbReference>
<evidence type="ECO:0000259" key="4">
    <source>
        <dbReference type="Pfam" id="PF04551"/>
    </source>
</evidence>
<evidence type="ECO:0000256" key="3">
    <source>
        <dbReference type="SAM" id="SignalP"/>
    </source>
</evidence>
<feature type="domain" description="IspG TIM-barrel" evidence="4">
    <location>
        <begin position="114"/>
        <end position="223"/>
    </location>
</feature>
<reference evidence="5" key="2">
    <citation type="submission" date="2024-10" db="UniProtKB">
        <authorList>
            <consortium name="EnsemblProtists"/>
        </authorList>
    </citation>
    <scope>IDENTIFICATION</scope>
</reference>
<dbReference type="HOGENOM" id="CLU_1216698_0_0_1"/>
<keyword evidence="2" id="KW-0479">Metal-binding</keyword>
<dbReference type="Pfam" id="PF04551">
    <property type="entry name" value="GcpE"/>
    <property type="match status" value="1"/>
</dbReference>
<sequence length="228" mass="24590">MLLIITAAGASVALFAGPTVPVSAGAASRPAVRMMSDAGFTSKKELLLDEEIDRSGVEADIEEKVLDSSKLSVLDAVQWSPSARGEPGKTPRDLAYGPLDLYATDLYEVKRRETRTVECGPIKFGSEHPLVRQTMATTLTSDVEGTIEQVIKCADEGFDLVRVTVVGMKDAKACMAIRKGLDERGYDIPLCADMHFAPKVALAVADAVEKIRINPGNFVDGRKTFEET</sequence>
<dbReference type="STRING" id="2903.R1DLJ8"/>
<accession>A0A0D3IKG1</accession>
<evidence type="ECO:0000256" key="1">
    <source>
        <dbReference type="ARBA" id="ARBA00001966"/>
    </source>
</evidence>
<reference evidence="6" key="1">
    <citation type="journal article" date="2013" name="Nature">
        <title>Pan genome of the phytoplankton Emiliania underpins its global distribution.</title>
        <authorList>
            <person name="Read B.A."/>
            <person name="Kegel J."/>
            <person name="Klute M.J."/>
            <person name="Kuo A."/>
            <person name="Lefebvre S.C."/>
            <person name="Maumus F."/>
            <person name="Mayer C."/>
            <person name="Miller J."/>
            <person name="Monier A."/>
            <person name="Salamov A."/>
            <person name="Young J."/>
            <person name="Aguilar M."/>
            <person name="Claverie J.M."/>
            <person name="Frickenhaus S."/>
            <person name="Gonzalez K."/>
            <person name="Herman E.K."/>
            <person name="Lin Y.C."/>
            <person name="Napier J."/>
            <person name="Ogata H."/>
            <person name="Sarno A.F."/>
            <person name="Shmutz J."/>
            <person name="Schroeder D."/>
            <person name="de Vargas C."/>
            <person name="Verret F."/>
            <person name="von Dassow P."/>
            <person name="Valentin K."/>
            <person name="Van de Peer Y."/>
            <person name="Wheeler G."/>
            <person name="Dacks J.B."/>
            <person name="Delwiche C.F."/>
            <person name="Dyhrman S.T."/>
            <person name="Glockner G."/>
            <person name="John U."/>
            <person name="Richards T."/>
            <person name="Worden A.Z."/>
            <person name="Zhang X."/>
            <person name="Grigoriev I.V."/>
            <person name="Allen A.E."/>
            <person name="Bidle K."/>
            <person name="Borodovsky M."/>
            <person name="Bowler C."/>
            <person name="Brownlee C."/>
            <person name="Cock J.M."/>
            <person name="Elias M."/>
            <person name="Gladyshev V.N."/>
            <person name="Groth M."/>
            <person name="Guda C."/>
            <person name="Hadaegh A."/>
            <person name="Iglesias-Rodriguez M.D."/>
            <person name="Jenkins J."/>
            <person name="Jones B.M."/>
            <person name="Lawson T."/>
            <person name="Leese F."/>
            <person name="Lindquist E."/>
            <person name="Lobanov A."/>
            <person name="Lomsadze A."/>
            <person name="Malik S.B."/>
            <person name="Marsh M.E."/>
            <person name="Mackinder L."/>
            <person name="Mock T."/>
            <person name="Mueller-Roeber B."/>
            <person name="Pagarete A."/>
            <person name="Parker M."/>
            <person name="Probert I."/>
            <person name="Quesneville H."/>
            <person name="Raines C."/>
            <person name="Rensing S.A."/>
            <person name="Riano-Pachon D.M."/>
            <person name="Richier S."/>
            <person name="Rokitta S."/>
            <person name="Shiraiwa Y."/>
            <person name="Soanes D.M."/>
            <person name="van der Giezen M."/>
            <person name="Wahlund T.M."/>
            <person name="Williams B."/>
            <person name="Wilson W."/>
            <person name="Wolfe G."/>
            <person name="Wurch L.L."/>
        </authorList>
    </citation>
    <scope>NUCLEOTIDE SEQUENCE</scope>
</reference>
<name>A0A0D3IKG1_EMIH1</name>
<dbReference type="PaxDb" id="2903-EOD11746"/>
<evidence type="ECO:0000313" key="6">
    <source>
        <dbReference type="Proteomes" id="UP000013827"/>
    </source>
</evidence>
<dbReference type="InterPro" id="IPR004588">
    <property type="entry name" value="IspG_bac-typ"/>
</dbReference>
<dbReference type="GO" id="GO:0046429">
    <property type="term" value="F:4-hydroxy-3-methylbut-2-en-1-yl diphosphate synthase activity (ferredoxin)"/>
    <property type="evidence" value="ECO:0007669"/>
    <property type="project" value="InterPro"/>
</dbReference>
<dbReference type="PANTHER" id="PTHR30454:SF0">
    <property type="entry name" value="4-HYDROXY-3-METHYLBUT-2-EN-1-YL DIPHOSPHATE SYNTHASE (FERREDOXIN), CHLOROPLASTIC"/>
    <property type="match status" value="1"/>
</dbReference>
<dbReference type="GO" id="GO:0016114">
    <property type="term" value="P:terpenoid biosynthetic process"/>
    <property type="evidence" value="ECO:0007669"/>
    <property type="project" value="InterPro"/>
</dbReference>
<dbReference type="GO" id="GO:0019288">
    <property type="term" value="P:isopentenyl diphosphate biosynthetic process, methylerythritol 4-phosphate pathway"/>
    <property type="evidence" value="ECO:0007669"/>
    <property type="project" value="TreeGrafter"/>
</dbReference>
<organism evidence="5 6">
    <name type="scientific">Emiliania huxleyi (strain CCMP1516)</name>
    <dbReference type="NCBI Taxonomy" id="280463"/>
    <lineage>
        <taxon>Eukaryota</taxon>
        <taxon>Haptista</taxon>
        <taxon>Haptophyta</taxon>
        <taxon>Prymnesiophyceae</taxon>
        <taxon>Isochrysidales</taxon>
        <taxon>Noelaerhabdaceae</taxon>
        <taxon>Emiliania</taxon>
    </lineage>
</organism>
<dbReference type="InterPro" id="IPR011005">
    <property type="entry name" value="Dihydropteroate_synth-like_sf"/>
</dbReference>
<protein>
    <recommendedName>
        <fullName evidence="4">IspG TIM-barrel domain-containing protein</fullName>
    </recommendedName>
</protein>
<evidence type="ECO:0000313" key="5">
    <source>
        <dbReference type="EnsemblProtists" id="EOD11746"/>
    </source>
</evidence>
<dbReference type="PANTHER" id="PTHR30454">
    <property type="entry name" value="4-HYDROXY-3-METHYLBUT-2-EN-1-YL DIPHOSPHATE SYNTHASE"/>
    <property type="match status" value="1"/>
</dbReference>
<keyword evidence="3" id="KW-0732">Signal</keyword>
<dbReference type="AlphaFoldDB" id="A0A0D3IKG1"/>
<dbReference type="KEGG" id="ehx:EMIHUDRAFT_447290"/>
<keyword evidence="2" id="KW-0408">Iron</keyword>
<dbReference type="EnsemblProtists" id="EOD11746">
    <property type="protein sequence ID" value="EOD11746"/>
    <property type="gene ID" value="EMIHUDRAFT_447290"/>
</dbReference>
<evidence type="ECO:0000256" key="2">
    <source>
        <dbReference type="ARBA" id="ARBA00022485"/>
    </source>
</evidence>
<dbReference type="InterPro" id="IPR058578">
    <property type="entry name" value="IspG_TIM"/>
</dbReference>
<keyword evidence="2" id="KW-0004">4Fe-4S</keyword>
<dbReference type="Gene3D" id="3.20.20.20">
    <property type="entry name" value="Dihydropteroate synthase-like"/>
    <property type="match status" value="1"/>
</dbReference>
<feature type="chain" id="PRO_5044291114" description="IspG TIM-barrel domain-containing protein" evidence="3">
    <location>
        <begin position="25"/>
        <end position="228"/>
    </location>
</feature>